<reference evidence="2 3" key="1">
    <citation type="submission" date="2020-08" db="EMBL/GenBank/DDBJ databases">
        <title>Genomic Encyclopedia of Type Strains, Phase IV (KMG-IV): sequencing the most valuable type-strain genomes for metagenomic binning, comparative biology and taxonomic classification.</title>
        <authorList>
            <person name="Goeker M."/>
        </authorList>
    </citation>
    <scope>NUCLEOTIDE SEQUENCE [LARGE SCALE GENOMIC DNA]</scope>
    <source>
        <strain evidence="2 3">DSM 25622</strain>
    </source>
</reference>
<dbReference type="InterPro" id="IPR005064">
    <property type="entry name" value="BUG"/>
</dbReference>
<dbReference type="PROSITE" id="PS51318">
    <property type="entry name" value="TAT"/>
    <property type="match status" value="1"/>
</dbReference>
<comment type="caution">
    <text evidence="2">The sequence shown here is derived from an EMBL/GenBank/DDBJ whole genome shotgun (WGS) entry which is preliminary data.</text>
</comment>
<dbReference type="Gene3D" id="3.40.190.10">
    <property type="entry name" value="Periplasmic binding protein-like II"/>
    <property type="match status" value="1"/>
</dbReference>
<dbReference type="Pfam" id="PF03401">
    <property type="entry name" value="TctC"/>
    <property type="match status" value="1"/>
</dbReference>
<organism evidence="2 3">
    <name type="scientific">Muricoccus pecuniae</name>
    <dbReference type="NCBI Taxonomy" id="693023"/>
    <lineage>
        <taxon>Bacteria</taxon>
        <taxon>Pseudomonadati</taxon>
        <taxon>Pseudomonadota</taxon>
        <taxon>Alphaproteobacteria</taxon>
        <taxon>Acetobacterales</taxon>
        <taxon>Roseomonadaceae</taxon>
        <taxon>Muricoccus</taxon>
    </lineage>
</organism>
<dbReference type="CDD" id="cd13578">
    <property type="entry name" value="PBP2_Bug27"/>
    <property type="match status" value="1"/>
</dbReference>
<dbReference type="PIRSF" id="PIRSF017082">
    <property type="entry name" value="YflP"/>
    <property type="match status" value="1"/>
</dbReference>
<name>A0A840YC09_9PROT</name>
<dbReference type="InterPro" id="IPR042100">
    <property type="entry name" value="Bug_dom1"/>
</dbReference>
<dbReference type="AlphaFoldDB" id="A0A840YC09"/>
<comment type="similarity">
    <text evidence="1">Belongs to the UPF0065 (bug) family.</text>
</comment>
<keyword evidence="3" id="KW-1185">Reference proteome</keyword>
<dbReference type="PANTHER" id="PTHR42928">
    <property type="entry name" value="TRICARBOXYLATE-BINDING PROTEIN"/>
    <property type="match status" value="1"/>
</dbReference>
<dbReference type="PANTHER" id="PTHR42928:SF5">
    <property type="entry name" value="BLR1237 PROTEIN"/>
    <property type="match status" value="1"/>
</dbReference>
<dbReference type="InterPro" id="IPR006311">
    <property type="entry name" value="TAT_signal"/>
</dbReference>
<sequence length="331" mass="34415">MSGRDPMTRRNALAAAMLGAGMTAAPRGANAQGRWPNRPIRLLVPFAAGGGTDVIARVLGSKLSVPLGQPVIADNRAGAAGIIATEAVAKAPPDGHTMLFASSANMANLRSGQTLPYDFEKDLAPIGQIGSTPTVIVVAQDSPIRSMEDLIARARSRPDTVSYGSAGVASFSHLATEMIAAEAQIRLVHVPYRGSAPAFVDLMAGRLTAVLASFASARTLLEGGKIRGIVVTGPERSAYAPALPTLAEVGLPGSTIEYWWGLMAPSGTPPAVVARLNAELNAALVQPDMREQLAREAAVATPGTPEAFGRLISAEVARWSRIELGANTRVE</sequence>
<dbReference type="Proteomes" id="UP000580654">
    <property type="component" value="Unassembled WGS sequence"/>
</dbReference>
<gene>
    <name evidence="2" type="ORF">FHS87_004309</name>
</gene>
<accession>A0A840YC09</accession>
<evidence type="ECO:0000313" key="2">
    <source>
        <dbReference type="EMBL" id="MBB5696239.1"/>
    </source>
</evidence>
<evidence type="ECO:0000313" key="3">
    <source>
        <dbReference type="Proteomes" id="UP000580654"/>
    </source>
</evidence>
<dbReference type="SUPFAM" id="SSF53850">
    <property type="entry name" value="Periplasmic binding protein-like II"/>
    <property type="match status" value="1"/>
</dbReference>
<proteinExistence type="inferred from homology"/>
<dbReference type="EMBL" id="JACIJD010000034">
    <property type="protein sequence ID" value="MBB5696239.1"/>
    <property type="molecule type" value="Genomic_DNA"/>
</dbReference>
<dbReference type="RefSeq" id="WP_184521380.1">
    <property type="nucleotide sequence ID" value="NZ_JACIJD010000034.1"/>
</dbReference>
<protein>
    <submittedName>
        <fullName evidence="2">Tripartite-type tricarboxylate transporter receptor subunit TctC</fullName>
    </submittedName>
</protein>
<dbReference type="Gene3D" id="3.40.190.150">
    <property type="entry name" value="Bordetella uptake gene, domain 1"/>
    <property type="match status" value="1"/>
</dbReference>
<evidence type="ECO:0000256" key="1">
    <source>
        <dbReference type="ARBA" id="ARBA00006987"/>
    </source>
</evidence>
<keyword evidence="2" id="KW-0675">Receptor</keyword>